<sequence length="80" mass="8866">MGSPHLLGAHRKPMVPALKEMELKRHVCLSQGSCQMQTVLHRDRWVGDSVPEEHRACFLGDLVFQAQQGAKFGIASTDPV</sequence>
<dbReference type="EMBL" id="VSSQ01010759">
    <property type="protein sequence ID" value="MPM45147.1"/>
    <property type="molecule type" value="Genomic_DNA"/>
</dbReference>
<gene>
    <name evidence="1" type="ORF">SDC9_91833</name>
</gene>
<dbReference type="AlphaFoldDB" id="A0A644ZWM1"/>
<proteinExistence type="predicted"/>
<accession>A0A644ZWM1</accession>
<reference evidence="1" key="1">
    <citation type="submission" date="2019-08" db="EMBL/GenBank/DDBJ databases">
        <authorList>
            <person name="Kucharzyk K."/>
            <person name="Murdoch R.W."/>
            <person name="Higgins S."/>
            <person name="Loffler F."/>
        </authorList>
    </citation>
    <scope>NUCLEOTIDE SEQUENCE</scope>
</reference>
<evidence type="ECO:0000313" key="1">
    <source>
        <dbReference type="EMBL" id="MPM45147.1"/>
    </source>
</evidence>
<organism evidence="1">
    <name type="scientific">bioreactor metagenome</name>
    <dbReference type="NCBI Taxonomy" id="1076179"/>
    <lineage>
        <taxon>unclassified sequences</taxon>
        <taxon>metagenomes</taxon>
        <taxon>ecological metagenomes</taxon>
    </lineage>
</organism>
<name>A0A644ZWM1_9ZZZZ</name>
<protein>
    <submittedName>
        <fullName evidence="1">Uncharacterized protein</fullName>
    </submittedName>
</protein>
<comment type="caution">
    <text evidence="1">The sequence shown here is derived from an EMBL/GenBank/DDBJ whole genome shotgun (WGS) entry which is preliminary data.</text>
</comment>